<evidence type="ECO:0000313" key="2">
    <source>
        <dbReference type="EMBL" id="KAK4109831.1"/>
    </source>
</evidence>
<keyword evidence="3" id="KW-1185">Reference proteome</keyword>
<evidence type="ECO:0000313" key="3">
    <source>
        <dbReference type="Proteomes" id="UP001302812"/>
    </source>
</evidence>
<organism evidence="2 3">
    <name type="scientific">Canariomyces notabilis</name>
    <dbReference type="NCBI Taxonomy" id="2074819"/>
    <lineage>
        <taxon>Eukaryota</taxon>
        <taxon>Fungi</taxon>
        <taxon>Dikarya</taxon>
        <taxon>Ascomycota</taxon>
        <taxon>Pezizomycotina</taxon>
        <taxon>Sordariomycetes</taxon>
        <taxon>Sordariomycetidae</taxon>
        <taxon>Sordariales</taxon>
        <taxon>Chaetomiaceae</taxon>
        <taxon>Canariomyces</taxon>
    </lineage>
</organism>
<dbReference type="EMBL" id="MU853354">
    <property type="protein sequence ID" value="KAK4109831.1"/>
    <property type="molecule type" value="Genomic_DNA"/>
</dbReference>
<gene>
    <name evidence="2" type="ORF">N656DRAFT_800736</name>
</gene>
<dbReference type="RefSeq" id="XP_064667401.1">
    <property type="nucleotide sequence ID" value="XM_064818040.1"/>
</dbReference>
<name>A0AAN6QNC5_9PEZI</name>
<proteinExistence type="predicted"/>
<feature type="domain" description="Heterokaryon incompatibility" evidence="1">
    <location>
        <begin position="239"/>
        <end position="345"/>
    </location>
</feature>
<dbReference type="AlphaFoldDB" id="A0AAN6QNC5"/>
<dbReference type="PANTHER" id="PTHR33112">
    <property type="entry name" value="DOMAIN PROTEIN, PUTATIVE-RELATED"/>
    <property type="match status" value="1"/>
</dbReference>
<protein>
    <submittedName>
        <fullName evidence="2">HET-domain-containing protein</fullName>
    </submittedName>
</protein>
<accession>A0AAN6QNC5</accession>
<reference evidence="2" key="1">
    <citation type="journal article" date="2023" name="Mol. Phylogenet. Evol.">
        <title>Genome-scale phylogeny and comparative genomics of the fungal order Sordariales.</title>
        <authorList>
            <person name="Hensen N."/>
            <person name="Bonometti L."/>
            <person name="Westerberg I."/>
            <person name="Brannstrom I.O."/>
            <person name="Guillou S."/>
            <person name="Cros-Aarteil S."/>
            <person name="Calhoun S."/>
            <person name="Haridas S."/>
            <person name="Kuo A."/>
            <person name="Mondo S."/>
            <person name="Pangilinan J."/>
            <person name="Riley R."/>
            <person name="LaButti K."/>
            <person name="Andreopoulos B."/>
            <person name="Lipzen A."/>
            <person name="Chen C."/>
            <person name="Yan M."/>
            <person name="Daum C."/>
            <person name="Ng V."/>
            <person name="Clum A."/>
            <person name="Steindorff A."/>
            <person name="Ohm R.A."/>
            <person name="Martin F."/>
            <person name="Silar P."/>
            <person name="Natvig D.O."/>
            <person name="Lalanne C."/>
            <person name="Gautier V."/>
            <person name="Ament-Velasquez S.L."/>
            <person name="Kruys A."/>
            <person name="Hutchinson M.I."/>
            <person name="Powell A.J."/>
            <person name="Barry K."/>
            <person name="Miller A.N."/>
            <person name="Grigoriev I.V."/>
            <person name="Debuchy R."/>
            <person name="Gladieux P."/>
            <person name="Hiltunen Thoren M."/>
            <person name="Johannesson H."/>
        </authorList>
    </citation>
    <scope>NUCLEOTIDE SEQUENCE</scope>
    <source>
        <strain evidence="2">CBS 508.74</strain>
    </source>
</reference>
<dbReference type="Proteomes" id="UP001302812">
    <property type="component" value="Unassembled WGS sequence"/>
</dbReference>
<dbReference type="InterPro" id="IPR010730">
    <property type="entry name" value="HET"/>
</dbReference>
<sequence>MSLCQVCQDIDFAAFTAHAQRASVGRPHHIHIPSEGFPTGHDLFYVDVKHCKRMECNKDPSIFIPHHKTVDALKSSARNCPLCELIAVSFEATLHEMRLANETGFGYTLPDSECEFYICRRMLADGLQIVGRVPPDSPELKGESKIQYPGTRYDLIAGIGFCVSDDDILADFITGRTVPPSPVSSHVVERMKTWLASLSPQSRPLGKADTKLPSRLLAISSDGHEVALQDPREGTMGKYVALSHCWGSSQPLTLTRMTAQHLRAGVKRDTLSQTIQDAIWLVHELGYRFLWVDTLCIFQDDAQDWAKESARMTEVYGGATLTIAADRAASCDEGFLSDRPLRKLVPVPIKIGGPVDAFSWKPSL</sequence>
<dbReference type="GeneID" id="89942165"/>
<evidence type="ECO:0000259" key="1">
    <source>
        <dbReference type="Pfam" id="PF06985"/>
    </source>
</evidence>
<comment type="caution">
    <text evidence="2">The sequence shown here is derived from an EMBL/GenBank/DDBJ whole genome shotgun (WGS) entry which is preliminary data.</text>
</comment>
<dbReference type="Pfam" id="PF06985">
    <property type="entry name" value="HET"/>
    <property type="match status" value="1"/>
</dbReference>
<dbReference type="PANTHER" id="PTHR33112:SF16">
    <property type="entry name" value="HETEROKARYON INCOMPATIBILITY DOMAIN-CONTAINING PROTEIN"/>
    <property type="match status" value="1"/>
</dbReference>
<reference evidence="2" key="2">
    <citation type="submission" date="2023-05" db="EMBL/GenBank/DDBJ databases">
        <authorList>
            <consortium name="Lawrence Berkeley National Laboratory"/>
            <person name="Steindorff A."/>
            <person name="Hensen N."/>
            <person name="Bonometti L."/>
            <person name="Westerberg I."/>
            <person name="Brannstrom I.O."/>
            <person name="Guillou S."/>
            <person name="Cros-Aarteil S."/>
            <person name="Calhoun S."/>
            <person name="Haridas S."/>
            <person name="Kuo A."/>
            <person name="Mondo S."/>
            <person name="Pangilinan J."/>
            <person name="Riley R."/>
            <person name="Labutti K."/>
            <person name="Andreopoulos B."/>
            <person name="Lipzen A."/>
            <person name="Chen C."/>
            <person name="Yanf M."/>
            <person name="Daum C."/>
            <person name="Ng V."/>
            <person name="Clum A."/>
            <person name="Ohm R."/>
            <person name="Martin F."/>
            <person name="Silar P."/>
            <person name="Natvig D."/>
            <person name="Lalanne C."/>
            <person name="Gautier V."/>
            <person name="Ament-Velasquez S.L."/>
            <person name="Kruys A."/>
            <person name="Hutchinson M.I."/>
            <person name="Powell A.J."/>
            <person name="Barry K."/>
            <person name="Miller A.N."/>
            <person name="Grigoriev I.V."/>
            <person name="Debuchy R."/>
            <person name="Gladieux P."/>
            <person name="Thoren M.H."/>
            <person name="Johannesson H."/>
        </authorList>
    </citation>
    <scope>NUCLEOTIDE SEQUENCE</scope>
    <source>
        <strain evidence="2">CBS 508.74</strain>
    </source>
</reference>